<feature type="transmembrane region" description="Helical" evidence="8">
    <location>
        <begin position="84"/>
        <end position="107"/>
    </location>
</feature>
<feature type="transmembrane region" description="Helical" evidence="8">
    <location>
        <begin position="20"/>
        <end position="39"/>
    </location>
</feature>
<dbReference type="PANTHER" id="PTHR42865">
    <property type="entry name" value="PROTON/GLUTAMATE-ASPARTATE SYMPORTER"/>
    <property type="match status" value="1"/>
</dbReference>
<keyword evidence="2" id="KW-0813">Transport</keyword>
<accession>A0A0M4FX24</accession>
<dbReference type="FunFam" id="1.10.3860.10:FF:000001">
    <property type="entry name" value="C4-dicarboxylate transport protein"/>
    <property type="match status" value="1"/>
</dbReference>
<keyword evidence="3" id="KW-1003">Cell membrane</keyword>
<sequence>MSRQIKILYLREAIMKKIPLWLQIAIALVLGLILGSINKTLGAEAKILGDAFIHMIKMTIVPLIFPLIVLGIAQIKSSRALGRLSIKAIIYFEIVTTLIIIMSLLLANFTHIGMGADLSDGNKDALDGIVGKEIDFREFLLHIIPSNIFVAFSEGNLLAIVYFGVFFGLALRSLKGKAQAIEDVLEALSKVMFKVLEYVIKFSPIGVFGAIAYSMATYGFDKLSTLLDLILVTYAGLAIVLLVIFPIIARIYRIRYLELIKEIKDLLLIAFTTRSSESVFAPLTARLEQYGAKNSVVSFILPLGYSFNLDGGMVYMAPAIIFLANAYGIDLSVVEQIHIVLLLVLLTKGVAAVPSGAIVILTSVSAIIGLPLEGIALLMAVDFIMDMARTATNVVGNALATVAMAKSEGMFREKQTITSTSNQDAATGQT</sequence>
<reference evidence="10" key="1">
    <citation type="submission" date="2015-08" db="EMBL/GenBank/DDBJ databases">
        <title>Genome sequencing project for genomic taxonomy and phylogenomics of Bacillus-like bacteria.</title>
        <authorList>
            <person name="Liu B."/>
            <person name="Wang J."/>
            <person name="Zhu Y."/>
            <person name="Liu G."/>
            <person name="Chen Q."/>
            <person name="Chen Z."/>
            <person name="Lan J."/>
            <person name="Che J."/>
            <person name="Ge C."/>
            <person name="Shi H."/>
            <person name="Pan Z."/>
            <person name="Liu X."/>
        </authorList>
    </citation>
    <scope>NUCLEOTIDE SEQUENCE [LARGE SCALE GENOMIC DNA]</scope>
    <source>
        <strain evidence="10">FJAT-4402</strain>
    </source>
</reference>
<name>A0A0M4FX24_9BACI</name>
<gene>
    <name evidence="9" type="ORF">AM592_19260</name>
</gene>
<keyword evidence="4 8" id="KW-0812">Transmembrane</keyword>
<evidence type="ECO:0000256" key="5">
    <source>
        <dbReference type="ARBA" id="ARBA00022847"/>
    </source>
</evidence>
<dbReference type="GO" id="GO:0005886">
    <property type="term" value="C:plasma membrane"/>
    <property type="evidence" value="ECO:0007669"/>
    <property type="project" value="UniProtKB-SubCell"/>
</dbReference>
<evidence type="ECO:0000256" key="3">
    <source>
        <dbReference type="ARBA" id="ARBA00022475"/>
    </source>
</evidence>
<evidence type="ECO:0000313" key="10">
    <source>
        <dbReference type="Proteomes" id="UP000067625"/>
    </source>
</evidence>
<comment type="subcellular location">
    <subcellularLocation>
        <location evidence="1">Cell membrane</location>
        <topology evidence="1">Multi-pass membrane protein</topology>
    </subcellularLocation>
</comment>
<protein>
    <recommendedName>
        <fullName evidence="11">C4-dicarboxylate transporter</fullName>
    </recommendedName>
</protein>
<keyword evidence="10" id="KW-1185">Reference proteome</keyword>
<organism evidence="9 10">
    <name type="scientific">Bacillus gobiensis</name>
    <dbReference type="NCBI Taxonomy" id="1441095"/>
    <lineage>
        <taxon>Bacteria</taxon>
        <taxon>Bacillati</taxon>
        <taxon>Bacillota</taxon>
        <taxon>Bacilli</taxon>
        <taxon>Bacillales</taxon>
        <taxon>Bacillaceae</taxon>
        <taxon>Bacillus</taxon>
    </lineage>
</organism>
<dbReference type="Proteomes" id="UP000067625">
    <property type="component" value="Chromosome"/>
</dbReference>
<feature type="transmembrane region" description="Helical" evidence="8">
    <location>
        <begin position="148"/>
        <end position="171"/>
    </location>
</feature>
<evidence type="ECO:0000313" key="9">
    <source>
        <dbReference type="EMBL" id="ALC83443.1"/>
    </source>
</evidence>
<dbReference type="EMBL" id="CP012600">
    <property type="protein sequence ID" value="ALC83443.1"/>
    <property type="molecule type" value="Genomic_DNA"/>
</dbReference>
<evidence type="ECO:0000256" key="8">
    <source>
        <dbReference type="SAM" id="Phobius"/>
    </source>
</evidence>
<proteinExistence type="predicted"/>
<evidence type="ECO:0000256" key="1">
    <source>
        <dbReference type="ARBA" id="ARBA00004651"/>
    </source>
</evidence>
<dbReference type="STRING" id="1441095.AM592_19260"/>
<dbReference type="PRINTS" id="PR00173">
    <property type="entry name" value="EDTRNSPORT"/>
</dbReference>
<keyword evidence="5" id="KW-0769">Symport</keyword>
<dbReference type="GO" id="GO:0015293">
    <property type="term" value="F:symporter activity"/>
    <property type="evidence" value="ECO:0007669"/>
    <property type="project" value="UniProtKB-KW"/>
</dbReference>
<feature type="transmembrane region" description="Helical" evidence="8">
    <location>
        <begin position="51"/>
        <end position="72"/>
    </location>
</feature>
<reference evidence="9 10" key="2">
    <citation type="journal article" date="2016" name="Int. J. Syst. Evol. Microbiol.">
        <title>Bacillus gobiensis sp. nov., isolated from a soil sample.</title>
        <authorList>
            <person name="Liu B."/>
            <person name="Liu G.H."/>
            <person name="Cetin S."/>
            <person name="Schumann P."/>
            <person name="Pan Z.Z."/>
            <person name="Chen Q.Q."/>
        </authorList>
    </citation>
    <scope>NUCLEOTIDE SEQUENCE [LARGE SCALE GENOMIC DNA]</scope>
    <source>
        <strain evidence="9 10">FJAT-4402</strain>
    </source>
</reference>
<keyword evidence="7 8" id="KW-0472">Membrane</keyword>
<dbReference type="PANTHER" id="PTHR42865:SF7">
    <property type="entry name" value="PROTON_GLUTAMATE-ASPARTATE SYMPORTER"/>
    <property type="match status" value="1"/>
</dbReference>
<dbReference type="InterPro" id="IPR036458">
    <property type="entry name" value="Na:dicarbo_symporter_sf"/>
</dbReference>
<dbReference type="GO" id="GO:0006835">
    <property type="term" value="P:dicarboxylic acid transport"/>
    <property type="evidence" value="ECO:0007669"/>
    <property type="project" value="TreeGrafter"/>
</dbReference>
<evidence type="ECO:0000256" key="7">
    <source>
        <dbReference type="ARBA" id="ARBA00023136"/>
    </source>
</evidence>
<evidence type="ECO:0000256" key="2">
    <source>
        <dbReference type="ARBA" id="ARBA00022448"/>
    </source>
</evidence>
<dbReference type="SUPFAM" id="SSF118215">
    <property type="entry name" value="Proton glutamate symport protein"/>
    <property type="match status" value="1"/>
</dbReference>
<dbReference type="InterPro" id="IPR001991">
    <property type="entry name" value="Na-dicarboxylate_symporter"/>
</dbReference>
<keyword evidence="6 8" id="KW-1133">Transmembrane helix</keyword>
<evidence type="ECO:0000256" key="4">
    <source>
        <dbReference type="ARBA" id="ARBA00022692"/>
    </source>
</evidence>
<evidence type="ECO:0008006" key="11">
    <source>
        <dbReference type="Google" id="ProtNLM"/>
    </source>
</evidence>
<feature type="transmembrane region" description="Helical" evidence="8">
    <location>
        <begin position="226"/>
        <end position="245"/>
    </location>
</feature>
<dbReference type="Pfam" id="PF00375">
    <property type="entry name" value="SDF"/>
    <property type="match status" value="1"/>
</dbReference>
<dbReference type="PATRIC" id="fig|1441095.3.peg.4253"/>
<feature type="transmembrane region" description="Helical" evidence="8">
    <location>
        <begin position="198"/>
        <end position="220"/>
    </location>
</feature>
<evidence type="ECO:0000256" key="6">
    <source>
        <dbReference type="ARBA" id="ARBA00022989"/>
    </source>
</evidence>
<feature type="transmembrane region" description="Helical" evidence="8">
    <location>
        <begin position="366"/>
        <end position="385"/>
    </location>
</feature>
<dbReference type="Gene3D" id="1.10.3860.10">
    <property type="entry name" value="Sodium:dicarboxylate symporter"/>
    <property type="match status" value="1"/>
</dbReference>
<dbReference type="AlphaFoldDB" id="A0A0M4FX24"/>